<comment type="caution">
    <text evidence="2">The sequence shown here is derived from an EMBL/GenBank/DDBJ whole genome shotgun (WGS) entry which is preliminary data.</text>
</comment>
<feature type="compositionally biased region" description="Basic and acidic residues" evidence="1">
    <location>
        <begin position="41"/>
        <end position="55"/>
    </location>
</feature>
<dbReference type="Proteomes" id="UP001358586">
    <property type="component" value="Chromosome 13"/>
</dbReference>
<protein>
    <submittedName>
        <fullName evidence="2">Uncharacterized protein</fullName>
    </submittedName>
</protein>
<feature type="region of interest" description="Disordered" evidence="1">
    <location>
        <begin position="1"/>
        <end position="95"/>
    </location>
</feature>
<proteinExistence type="predicted"/>
<feature type="compositionally biased region" description="Basic and acidic residues" evidence="1">
    <location>
        <begin position="82"/>
        <end position="95"/>
    </location>
</feature>
<name>A0ABR0MCA2_GOSAR</name>
<accession>A0ABR0MCA2</accession>
<organism evidence="2 3">
    <name type="scientific">Gossypium arboreum</name>
    <name type="common">Tree cotton</name>
    <name type="synonym">Gossypium nanking</name>
    <dbReference type="NCBI Taxonomy" id="29729"/>
    <lineage>
        <taxon>Eukaryota</taxon>
        <taxon>Viridiplantae</taxon>
        <taxon>Streptophyta</taxon>
        <taxon>Embryophyta</taxon>
        <taxon>Tracheophyta</taxon>
        <taxon>Spermatophyta</taxon>
        <taxon>Magnoliopsida</taxon>
        <taxon>eudicotyledons</taxon>
        <taxon>Gunneridae</taxon>
        <taxon>Pentapetalae</taxon>
        <taxon>rosids</taxon>
        <taxon>malvids</taxon>
        <taxon>Malvales</taxon>
        <taxon>Malvaceae</taxon>
        <taxon>Malvoideae</taxon>
        <taxon>Gossypium</taxon>
    </lineage>
</organism>
<sequence length="95" mass="10577">MSTNQDNSEARQVSENTGVNGEASNNTNEVNQQNFEASNDNSRDVEEQEKEVAERDEMEDMEVTDKQAATNGDLSGDFMSDSQDKQGYKEEMGES</sequence>
<evidence type="ECO:0000256" key="1">
    <source>
        <dbReference type="SAM" id="MobiDB-lite"/>
    </source>
</evidence>
<keyword evidence="3" id="KW-1185">Reference proteome</keyword>
<evidence type="ECO:0000313" key="3">
    <source>
        <dbReference type="Proteomes" id="UP001358586"/>
    </source>
</evidence>
<gene>
    <name evidence="2" type="ORF">PVK06_047047</name>
</gene>
<dbReference type="EMBL" id="JARKNE010000013">
    <property type="protein sequence ID" value="KAK5770890.1"/>
    <property type="molecule type" value="Genomic_DNA"/>
</dbReference>
<evidence type="ECO:0000313" key="2">
    <source>
        <dbReference type="EMBL" id="KAK5770890.1"/>
    </source>
</evidence>
<feature type="compositionally biased region" description="Polar residues" evidence="1">
    <location>
        <begin position="1"/>
        <end position="40"/>
    </location>
</feature>
<reference evidence="2 3" key="1">
    <citation type="submission" date="2023-03" db="EMBL/GenBank/DDBJ databases">
        <title>WGS of Gossypium arboreum.</title>
        <authorList>
            <person name="Yu D."/>
        </authorList>
    </citation>
    <scope>NUCLEOTIDE SEQUENCE [LARGE SCALE GENOMIC DNA]</scope>
    <source>
        <tissue evidence="2">Leaf</tissue>
    </source>
</reference>